<evidence type="ECO:0000256" key="4">
    <source>
        <dbReference type="HAMAP-Rule" id="MF_00636"/>
    </source>
</evidence>
<dbReference type="Proteomes" id="UP000637423">
    <property type="component" value="Unassembled WGS sequence"/>
</dbReference>
<evidence type="ECO:0000313" key="7">
    <source>
        <dbReference type="EMBL" id="GGC81150.1"/>
    </source>
</evidence>
<evidence type="ECO:0000259" key="5">
    <source>
        <dbReference type="Pfam" id="PF03668"/>
    </source>
</evidence>
<evidence type="ECO:0000256" key="1">
    <source>
        <dbReference type="ARBA" id="ARBA00022741"/>
    </source>
</evidence>
<dbReference type="GO" id="GO:0005524">
    <property type="term" value="F:ATP binding"/>
    <property type="evidence" value="ECO:0007669"/>
    <property type="project" value="UniProtKB-UniRule"/>
</dbReference>
<dbReference type="GO" id="GO:0005525">
    <property type="term" value="F:GTP binding"/>
    <property type="evidence" value="ECO:0007669"/>
    <property type="project" value="UniProtKB-UniRule"/>
</dbReference>
<protein>
    <submittedName>
        <fullName evidence="7">Nucleotide-binding protein</fullName>
    </submittedName>
</protein>
<keyword evidence="2 4" id="KW-0067">ATP-binding</keyword>
<accession>A0A916UNS6</accession>
<dbReference type="InterPro" id="IPR053930">
    <property type="entry name" value="RapZ-like_N"/>
</dbReference>
<reference evidence="7" key="2">
    <citation type="submission" date="2020-09" db="EMBL/GenBank/DDBJ databases">
        <authorList>
            <person name="Sun Q."/>
            <person name="Zhou Y."/>
        </authorList>
    </citation>
    <scope>NUCLEOTIDE SEQUENCE</scope>
    <source>
        <strain evidence="7">CGMCC 1.10998</strain>
    </source>
</reference>
<dbReference type="RefSeq" id="WP_188566961.1">
    <property type="nucleotide sequence ID" value="NZ_BMED01000003.1"/>
</dbReference>
<dbReference type="InterPro" id="IPR027417">
    <property type="entry name" value="P-loop_NTPase"/>
</dbReference>
<feature type="binding site" evidence="4">
    <location>
        <begin position="57"/>
        <end position="60"/>
    </location>
    <ligand>
        <name>GTP</name>
        <dbReference type="ChEBI" id="CHEBI:37565"/>
    </ligand>
</feature>
<organism evidence="7 8">
    <name type="scientific">Undibacterium terreum</name>
    <dbReference type="NCBI Taxonomy" id="1224302"/>
    <lineage>
        <taxon>Bacteria</taxon>
        <taxon>Pseudomonadati</taxon>
        <taxon>Pseudomonadota</taxon>
        <taxon>Betaproteobacteria</taxon>
        <taxon>Burkholderiales</taxon>
        <taxon>Oxalobacteraceae</taxon>
        <taxon>Undibacterium</taxon>
    </lineage>
</organism>
<gene>
    <name evidence="7" type="ORF">GCM10011396_30470</name>
</gene>
<dbReference type="PIRSF" id="PIRSF005052">
    <property type="entry name" value="P-loopkin"/>
    <property type="match status" value="1"/>
</dbReference>
<comment type="caution">
    <text evidence="7">The sequence shown here is derived from an EMBL/GenBank/DDBJ whole genome shotgun (WGS) entry which is preliminary data.</text>
</comment>
<dbReference type="HAMAP" id="MF_00636">
    <property type="entry name" value="RapZ_like"/>
    <property type="match status" value="1"/>
</dbReference>
<feature type="domain" description="RapZ-like N-terminal" evidence="5">
    <location>
        <begin position="1"/>
        <end position="160"/>
    </location>
</feature>
<dbReference type="SUPFAM" id="SSF52540">
    <property type="entry name" value="P-loop containing nucleoside triphosphate hydrolases"/>
    <property type="match status" value="1"/>
</dbReference>
<keyword evidence="8" id="KW-1185">Reference proteome</keyword>
<dbReference type="InterPro" id="IPR053931">
    <property type="entry name" value="RapZ_C"/>
</dbReference>
<proteinExistence type="inferred from homology"/>
<evidence type="ECO:0000313" key="8">
    <source>
        <dbReference type="Proteomes" id="UP000637423"/>
    </source>
</evidence>
<reference evidence="7" key="1">
    <citation type="journal article" date="2014" name="Int. J. Syst. Evol. Microbiol.">
        <title>Complete genome sequence of Corynebacterium casei LMG S-19264T (=DSM 44701T), isolated from a smear-ripened cheese.</title>
        <authorList>
            <consortium name="US DOE Joint Genome Institute (JGI-PGF)"/>
            <person name="Walter F."/>
            <person name="Albersmeier A."/>
            <person name="Kalinowski J."/>
            <person name="Ruckert C."/>
        </authorList>
    </citation>
    <scope>NUCLEOTIDE SEQUENCE</scope>
    <source>
        <strain evidence="7">CGMCC 1.10998</strain>
    </source>
</reference>
<dbReference type="Pfam" id="PF22740">
    <property type="entry name" value="PapZ_C"/>
    <property type="match status" value="1"/>
</dbReference>
<name>A0A916UNS6_9BURK</name>
<dbReference type="InterPro" id="IPR005337">
    <property type="entry name" value="RapZ-like"/>
</dbReference>
<keyword evidence="1 4" id="KW-0547">Nucleotide-binding</keyword>
<dbReference type="PANTHER" id="PTHR30448:SF0">
    <property type="entry name" value="RNASE ADAPTER PROTEIN RAPZ"/>
    <property type="match status" value="1"/>
</dbReference>
<dbReference type="PANTHER" id="PTHR30448">
    <property type="entry name" value="RNASE ADAPTER PROTEIN RAPZ"/>
    <property type="match status" value="1"/>
</dbReference>
<evidence type="ECO:0000256" key="2">
    <source>
        <dbReference type="ARBA" id="ARBA00022840"/>
    </source>
</evidence>
<feature type="binding site" evidence="4">
    <location>
        <begin position="8"/>
        <end position="15"/>
    </location>
    <ligand>
        <name>ATP</name>
        <dbReference type="ChEBI" id="CHEBI:30616"/>
    </ligand>
</feature>
<dbReference type="NCBIfam" id="NF003828">
    <property type="entry name" value="PRK05416.1"/>
    <property type="match status" value="1"/>
</dbReference>
<dbReference type="EMBL" id="BMED01000003">
    <property type="protein sequence ID" value="GGC81150.1"/>
    <property type="molecule type" value="Genomic_DNA"/>
</dbReference>
<evidence type="ECO:0000256" key="3">
    <source>
        <dbReference type="ARBA" id="ARBA00023134"/>
    </source>
</evidence>
<evidence type="ECO:0000259" key="6">
    <source>
        <dbReference type="Pfam" id="PF22740"/>
    </source>
</evidence>
<keyword evidence="3 4" id="KW-0342">GTP-binding</keyword>
<feature type="domain" description="RapZ C-terminal" evidence="6">
    <location>
        <begin position="168"/>
        <end position="285"/>
    </location>
</feature>
<sequence length="290" mass="32970">MRILLISGISGSGKSVALNVVEDAGFYCVDNLPPSLLPELITTLVGEGIESAAMAIDSRSAHLLTSLPDTISALRQDRHEVKILFLTASTESLVARFSETRRSHPLSHRLQRNVGTDRLSLTECIQEEREMVAEIQALAHVIDTSNLSANKLREWVKDIIQIQHAPLTLMFESFAFKIGVPLDADFVFDVRMLPNPYYDLELRALTGRDEPVVTYLKSQDMALDLYEDIRKFIEKWLPLFKKDNRSYLTVAIGCTGGQHRSVFMVEHLASYFRDKEQVLVRHRRLEQIHH</sequence>
<dbReference type="AlphaFoldDB" id="A0A916UNS6"/>
<dbReference type="Pfam" id="PF03668">
    <property type="entry name" value="RapZ-like_N"/>
    <property type="match status" value="1"/>
</dbReference>